<keyword evidence="1" id="KW-0472">Membrane</keyword>
<proteinExistence type="predicted"/>
<evidence type="ECO:0000313" key="3">
    <source>
        <dbReference type="Proteomes" id="UP001596442"/>
    </source>
</evidence>
<feature type="transmembrane region" description="Helical" evidence="1">
    <location>
        <begin position="21"/>
        <end position="37"/>
    </location>
</feature>
<name>A0ABD5S9P2_9EURY</name>
<keyword evidence="1" id="KW-1133">Transmembrane helix</keyword>
<feature type="transmembrane region" description="Helical" evidence="1">
    <location>
        <begin position="82"/>
        <end position="101"/>
    </location>
</feature>
<dbReference type="Proteomes" id="UP001596442">
    <property type="component" value="Unassembled WGS sequence"/>
</dbReference>
<dbReference type="Pfam" id="PF09946">
    <property type="entry name" value="DUF2178"/>
    <property type="match status" value="1"/>
</dbReference>
<dbReference type="RefSeq" id="WP_379780668.1">
    <property type="nucleotide sequence ID" value="NZ_JBHSWW010000074.1"/>
</dbReference>
<evidence type="ECO:0000313" key="2">
    <source>
        <dbReference type="EMBL" id="MFC6753229.1"/>
    </source>
</evidence>
<dbReference type="EMBL" id="JBHSWW010000074">
    <property type="protein sequence ID" value="MFC6753229.1"/>
    <property type="molecule type" value="Genomic_DNA"/>
</dbReference>
<feature type="transmembrane region" description="Helical" evidence="1">
    <location>
        <begin position="116"/>
        <end position="134"/>
    </location>
</feature>
<accession>A0ABD5S9P2</accession>
<keyword evidence="1" id="KW-0812">Transmembrane</keyword>
<organism evidence="2 3">
    <name type="scientific">Halorubrum tibetense</name>
    <dbReference type="NCBI Taxonomy" id="175631"/>
    <lineage>
        <taxon>Archaea</taxon>
        <taxon>Methanobacteriati</taxon>
        <taxon>Methanobacteriota</taxon>
        <taxon>Stenosarchaea group</taxon>
        <taxon>Halobacteria</taxon>
        <taxon>Halobacteriales</taxon>
        <taxon>Haloferacaceae</taxon>
        <taxon>Halorubrum</taxon>
    </lineage>
</organism>
<evidence type="ECO:0000256" key="1">
    <source>
        <dbReference type="SAM" id="Phobius"/>
    </source>
</evidence>
<keyword evidence="3" id="KW-1185">Reference proteome</keyword>
<feature type="transmembrane region" description="Helical" evidence="1">
    <location>
        <begin position="43"/>
        <end position="62"/>
    </location>
</feature>
<dbReference type="AlphaFoldDB" id="A0ABD5S9P2"/>
<sequence length="138" mass="15574">MNGHETPARKRLSRRKRYKRLMYGLLFGGILALWAGMYFDRFLVGVLLYWGGFFGMIAIWQLSPVTLYDERDTAIERKASDYTLGVFAFVFVLGAPGGIALEEGGVLELPAAFDGAMWTLFAIYVVFGAVYTVLRRRS</sequence>
<reference evidence="2 3" key="1">
    <citation type="journal article" date="2019" name="Int. J. Syst. Evol. Microbiol.">
        <title>The Global Catalogue of Microorganisms (GCM) 10K type strain sequencing project: providing services to taxonomists for standard genome sequencing and annotation.</title>
        <authorList>
            <consortium name="The Broad Institute Genomics Platform"/>
            <consortium name="The Broad Institute Genome Sequencing Center for Infectious Disease"/>
            <person name="Wu L."/>
            <person name="Ma J."/>
        </authorList>
    </citation>
    <scope>NUCLEOTIDE SEQUENCE [LARGE SCALE GENOMIC DNA]</scope>
    <source>
        <strain evidence="2 3">CGMCC 1.3239</strain>
    </source>
</reference>
<comment type="caution">
    <text evidence="2">The sequence shown here is derived from an EMBL/GenBank/DDBJ whole genome shotgun (WGS) entry which is preliminary data.</text>
</comment>
<dbReference type="InterPro" id="IPR019235">
    <property type="entry name" value="DUF2178_TM"/>
</dbReference>
<protein>
    <submittedName>
        <fullName evidence="2">DUF2178 domain-containing protein</fullName>
    </submittedName>
</protein>
<gene>
    <name evidence="2" type="ORF">ACFQEU_07075</name>
</gene>